<keyword evidence="5 7" id="KW-1133">Transmembrane helix</keyword>
<comment type="similarity">
    <text evidence="2 7">Belongs to the UPF0259 family.</text>
</comment>
<accession>A0A5J5G462</accession>
<dbReference type="EMBL" id="VYKJ01000002">
    <property type="protein sequence ID" value="KAA9001829.1"/>
    <property type="molecule type" value="Genomic_DNA"/>
</dbReference>
<dbReference type="GO" id="GO:0005886">
    <property type="term" value="C:plasma membrane"/>
    <property type="evidence" value="ECO:0007669"/>
    <property type="project" value="UniProtKB-SubCell"/>
</dbReference>
<feature type="transmembrane region" description="Helical" evidence="7">
    <location>
        <begin position="221"/>
        <end position="243"/>
    </location>
</feature>
<evidence type="ECO:0000256" key="2">
    <source>
        <dbReference type="ARBA" id="ARBA00005633"/>
    </source>
</evidence>
<organism evidence="8 9">
    <name type="scientific">Affinibrenneria salicis</name>
    <dbReference type="NCBI Taxonomy" id="2590031"/>
    <lineage>
        <taxon>Bacteria</taxon>
        <taxon>Pseudomonadati</taxon>
        <taxon>Pseudomonadota</taxon>
        <taxon>Gammaproteobacteria</taxon>
        <taxon>Enterobacterales</taxon>
        <taxon>Pectobacteriaceae</taxon>
        <taxon>Affinibrenneria</taxon>
    </lineage>
</organism>
<dbReference type="Pfam" id="PF06790">
    <property type="entry name" value="UPF0259"/>
    <property type="match status" value="1"/>
</dbReference>
<dbReference type="HAMAP" id="MF_01067">
    <property type="entry name" value="UPF0259"/>
    <property type="match status" value="1"/>
</dbReference>
<sequence>MSITASTLYRDTMNFTRNQLPSIVLLALLSAFITVILGHVFAPDSEQLSLLNADSLASTSSQEPQGLRAMIESMTPEQQGVLIRASSASFFSALFGNALLTSGILMLIQMVSRGQPTSALRAVGAAAPLLPRLLLLIFICTLVVQLGTILLLIPGILLAITVSLAPVIAVADNSGVFLSLKTSGKLVWANVRLVAPAVIFWLLAKVVILVLAMRLSMSSPTVMGIVINAISNLASVILLIYLFRLYMLLRK</sequence>
<feature type="transmembrane region" description="Helical" evidence="7">
    <location>
        <begin position="120"/>
        <end position="144"/>
    </location>
</feature>
<dbReference type="Proteomes" id="UP000335415">
    <property type="component" value="Unassembled WGS sequence"/>
</dbReference>
<evidence type="ECO:0000256" key="5">
    <source>
        <dbReference type="ARBA" id="ARBA00022989"/>
    </source>
</evidence>
<evidence type="ECO:0000256" key="6">
    <source>
        <dbReference type="ARBA" id="ARBA00023136"/>
    </source>
</evidence>
<keyword evidence="6 7" id="KW-0472">Membrane</keyword>
<gene>
    <name evidence="8" type="ORF">FJU30_05950</name>
</gene>
<dbReference type="AlphaFoldDB" id="A0A5J5G462"/>
<evidence type="ECO:0000313" key="8">
    <source>
        <dbReference type="EMBL" id="KAA9001829.1"/>
    </source>
</evidence>
<keyword evidence="3 7" id="KW-1003">Cell membrane</keyword>
<dbReference type="OrthoDB" id="6454524at2"/>
<comment type="caution">
    <text evidence="8">The sequence shown here is derived from an EMBL/GenBank/DDBJ whole genome shotgun (WGS) entry which is preliminary data.</text>
</comment>
<dbReference type="NCBIfam" id="NF002774">
    <property type="entry name" value="PRK02868.1"/>
    <property type="match status" value="1"/>
</dbReference>
<feature type="transmembrane region" description="Helical" evidence="7">
    <location>
        <begin position="150"/>
        <end position="172"/>
    </location>
</feature>
<feature type="transmembrane region" description="Helical" evidence="7">
    <location>
        <begin position="193"/>
        <end position="215"/>
    </location>
</feature>
<evidence type="ECO:0000313" key="9">
    <source>
        <dbReference type="Proteomes" id="UP000335415"/>
    </source>
</evidence>
<feature type="transmembrane region" description="Helical" evidence="7">
    <location>
        <begin position="88"/>
        <end position="108"/>
    </location>
</feature>
<evidence type="ECO:0000256" key="3">
    <source>
        <dbReference type="ARBA" id="ARBA00022475"/>
    </source>
</evidence>
<evidence type="ECO:0000256" key="7">
    <source>
        <dbReference type="HAMAP-Rule" id="MF_01067"/>
    </source>
</evidence>
<evidence type="ECO:0000256" key="1">
    <source>
        <dbReference type="ARBA" id="ARBA00004429"/>
    </source>
</evidence>
<keyword evidence="4 7" id="KW-0812">Transmembrane</keyword>
<keyword evidence="9" id="KW-1185">Reference proteome</keyword>
<dbReference type="InterPro" id="IPR009627">
    <property type="entry name" value="UPF0259"/>
</dbReference>
<dbReference type="RefSeq" id="WP_150434066.1">
    <property type="nucleotide sequence ID" value="NZ_VYKJ01000002.1"/>
</dbReference>
<evidence type="ECO:0000256" key="4">
    <source>
        <dbReference type="ARBA" id="ARBA00022692"/>
    </source>
</evidence>
<protein>
    <recommendedName>
        <fullName evidence="7">UPF0259 membrane protein FJU30_05950</fullName>
    </recommendedName>
</protein>
<feature type="transmembrane region" description="Helical" evidence="7">
    <location>
        <begin position="20"/>
        <end position="42"/>
    </location>
</feature>
<reference evidence="8 9" key="1">
    <citation type="submission" date="2019-09" db="EMBL/GenBank/DDBJ databases">
        <authorList>
            <person name="Li Y."/>
        </authorList>
    </citation>
    <scope>NUCLEOTIDE SEQUENCE [LARGE SCALE GENOMIC DNA]</scope>
    <source>
        <strain evidence="8 9">L3-3HA</strain>
    </source>
</reference>
<proteinExistence type="inferred from homology"/>
<name>A0A5J5G462_9GAMM</name>
<comment type="subcellular location">
    <subcellularLocation>
        <location evidence="1">Cell inner membrane</location>
        <topology evidence="1">Multi-pass membrane protein</topology>
    </subcellularLocation>
    <subcellularLocation>
        <location evidence="7">Cell membrane</location>
        <topology evidence="7">Multi-pass membrane protein</topology>
    </subcellularLocation>
</comment>